<name>A0A9Q0LCX0_ANAIG</name>
<keyword evidence="1" id="KW-0808">Transferase</keyword>
<dbReference type="InterPro" id="IPR036703">
    <property type="entry name" value="MOB_kinase_act_sf"/>
</dbReference>
<sequence>MLKKKTFRQKKKFQKGTHRYNLHKNAKATLGSGNLRTAVKLPENEDPNEWLSIAIVDFTNKLNLIYGSIQHECTKEKCPIMNAGPKYEYLWSDGKKKPVQLPAPQYIENLLSWVDKQLSDESLFPSDPTVPFPKNFKTKIVAPIFKRLFRIFGHVYYSHFDTVVEMGAEAHLNTLFKHFYYFQSEFDLIEQRELEPMADLIKKLCG</sequence>
<dbReference type="OrthoDB" id="8170117at2759"/>
<accession>A0A9Q0LCX0</accession>
<keyword evidence="2" id="KW-1185">Reference proteome</keyword>
<dbReference type="GO" id="GO:0016301">
    <property type="term" value="F:kinase activity"/>
    <property type="evidence" value="ECO:0007669"/>
    <property type="project" value="UniProtKB-KW"/>
</dbReference>
<protein>
    <submittedName>
        <fullName evidence="1">Mob kinase activator-like 1</fullName>
    </submittedName>
</protein>
<organism evidence="1 2">
    <name type="scientific">Anaeramoeba ignava</name>
    <name type="common">Anaerobic marine amoeba</name>
    <dbReference type="NCBI Taxonomy" id="1746090"/>
    <lineage>
        <taxon>Eukaryota</taxon>
        <taxon>Metamonada</taxon>
        <taxon>Anaeramoebidae</taxon>
        <taxon>Anaeramoeba</taxon>
    </lineage>
</organism>
<dbReference type="PANTHER" id="PTHR22599">
    <property type="entry name" value="MPS ONE BINDER KINASE ACTIVATOR-LIKE MOB"/>
    <property type="match status" value="1"/>
</dbReference>
<comment type="caution">
    <text evidence="1">The sequence shown here is derived from an EMBL/GenBank/DDBJ whole genome shotgun (WGS) entry which is preliminary data.</text>
</comment>
<dbReference type="Proteomes" id="UP001149090">
    <property type="component" value="Unassembled WGS sequence"/>
</dbReference>
<dbReference type="EMBL" id="JAPDFW010000094">
    <property type="protein sequence ID" value="KAJ5070562.1"/>
    <property type="molecule type" value="Genomic_DNA"/>
</dbReference>
<dbReference type="Gene3D" id="1.20.140.30">
    <property type="entry name" value="MOB kinase activator"/>
    <property type="match status" value="1"/>
</dbReference>
<proteinExistence type="predicted"/>
<dbReference type="AlphaFoldDB" id="A0A9Q0LCX0"/>
<dbReference type="Pfam" id="PF03637">
    <property type="entry name" value="Mob1_phocein"/>
    <property type="match status" value="1"/>
</dbReference>
<reference evidence="1" key="1">
    <citation type="submission" date="2022-10" db="EMBL/GenBank/DDBJ databases">
        <title>Novel sulphate-reducing endosymbionts in the free-living metamonad Anaeramoeba.</title>
        <authorList>
            <person name="Jerlstrom-Hultqvist J."/>
            <person name="Cepicka I."/>
            <person name="Gallot-Lavallee L."/>
            <person name="Salas-Leiva D."/>
            <person name="Curtis B.A."/>
            <person name="Zahonova K."/>
            <person name="Pipaliya S."/>
            <person name="Dacks J."/>
            <person name="Roger A.J."/>
        </authorList>
    </citation>
    <scope>NUCLEOTIDE SEQUENCE</scope>
    <source>
        <strain evidence="1">BMAN</strain>
    </source>
</reference>
<evidence type="ECO:0000313" key="1">
    <source>
        <dbReference type="EMBL" id="KAJ5070562.1"/>
    </source>
</evidence>
<evidence type="ECO:0000313" key="2">
    <source>
        <dbReference type="Proteomes" id="UP001149090"/>
    </source>
</evidence>
<dbReference type="OMA" id="HMGSEAH"/>
<gene>
    <name evidence="1" type="ORF">M0811_10831</name>
</gene>
<dbReference type="InterPro" id="IPR005301">
    <property type="entry name" value="MOB_kinase_act_fam"/>
</dbReference>
<dbReference type="SUPFAM" id="SSF101152">
    <property type="entry name" value="Mob1/phocein"/>
    <property type="match status" value="1"/>
</dbReference>
<dbReference type="SMART" id="SM01388">
    <property type="entry name" value="Mob1_phocein"/>
    <property type="match status" value="1"/>
</dbReference>
<keyword evidence="1" id="KW-0418">Kinase</keyword>